<dbReference type="PANTHER" id="PTHR43585">
    <property type="entry name" value="FUMIPYRROLE BIOSYNTHESIS PROTEIN C"/>
    <property type="match status" value="1"/>
</dbReference>
<dbReference type="InterPro" id="IPR003806">
    <property type="entry name" value="ATP-grasp_PylC-type"/>
</dbReference>
<feature type="domain" description="ATP-grasp" evidence="5">
    <location>
        <begin position="109"/>
        <end position="300"/>
    </location>
</feature>
<keyword evidence="1" id="KW-0436">Ligase</keyword>
<dbReference type="GO" id="GO:0046872">
    <property type="term" value="F:metal ion binding"/>
    <property type="evidence" value="ECO:0007669"/>
    <property type="project" value="InterPro"/>
</dbReference>
<dbReference type="STRING" id="582692.SAMN05720606_103131"/>
<dbReference type="AlphaFoldDB" id="A0A1G5E301"/>
<keyword evidence="7" id="KW-1185">Reference proteome</keyword>
<dbReference type="SUPFAM" id="SSF56059">
    <property type="entry name" value="Glutathione synthetase ATP-binding domain-like"/>
    <property type="match status" value="1"/>
</dbReference>
<evidence type="ECO:0000313" key="6">
    <source>
        <dbReference type="EMBL" id="SCY21235.1"/>
    </source>
</evidence>
<dbReference type="Gene3D" id="3.30.470.20">
    <property type="entry name" value="ATP-grasp fold, B domain"/>
    <property type="match status" value="1"/>
</dbReference>
<dbReference type="InterPro" id="IPR052032">
    <property type="entry name" value="ATP-dep_AA_Ligase"/>
</dbReference>
<dbReference type="PROSITE" id="PS50975">
    <property type="entry name" value="ATP_GRASP"/>
    <property type="match status" value="1"/>
</dbReference>
<proteinExistence type="predicted"/>
<dbReference type="Gene3D" id="3.40.50.20">
    <property type="match status" value="1"/>
</dbReference>
<evidence type="ECO:0000256" key="3">
    <source>
        <dbReference type="ARBA" id="ARBA00022840"/>
    </source>
</evidence>
<evidence type="ECO:0000256" key="1">
    <source>
        <dbReference type="ARBA" id="ARBA00022598"/>
    </source>
</evidence>
<reference evidence="7" key="1">
    <citation type="submission" date="2016-10" db="EMBL/GenBank/DDBJ databases">
        <authorList>
            <person name="Varghese N."/>
            <person name="Submissions S."/>
        </authorList>
    </citation>
    <scope>NUCLEOTIDE SEQUENCE [LARGE SCALE GENOMIC DNA]</scope>
    <source>
        <strain evidence="7">BL9</strain>
    </source>
</reference>
<dbReference type="PANTHER" id="PTHR43585:SF2">
    <property type="entry name" value="ATP-GRASP ENZYME FSQD"/>
    <property type="match status" value="1"/>
</dbReference>
<dbReference type="Pfam" id="PF02655">
    <property type="entry name" value="ATP-grasp_3"/>
    <property type="match status" value="1"/>
</dbReference>
<dbReference type="InterPro" id="IPR011761">
    <property type="entry name" value="ATP-grasp"/>
</dbReference>
<dbReference type="InterPro" id="IPR013815">
    <property type="entry name" value="ATP_grasp_subdomain_1"/>
</dbReference>
<dbReference type="GO" id="GO:0016874">
    <property type="term" value="F:ligase activity"/>
    <property type="evidence" value="ECO:0007669"/>
    <property type="project" value="UniProtKB-KW"/>
</dbReference>
<gene>
    <name evidence="6" type="ORF">SAMN05720606_103131</name>
</gene>
<keyword evidence="2 4" id="KW-0547">Nucleotide-binding</keyword>
<accession>A0A1G5E301</accession>
<dbReference type="GO" id="GO:0005524">
    <property type="term" value="F:ATP binding"/>
    <property type="evidence" value="ECO:0007669"/>
    <property type="project" value="UniProtKB-UniRule"/>
</dbReference>
<dbReference type="Proteomes" id="UP000198538">
    <property type="component" value="Unassembled WGS sequence"/>
</dbReference>
<sequence length="394" mass="44628">MGILILNRSAYYPYNEWLGPLKEELFLFTTKERAEASVEFEHVEGFNEYEINDSIEVRAIEFYRKYPFHTVIATSEFDILRAARIRDYLDLAGQNVVSALTYRNKVIMKETLIRHQIPVPNFVRAQSAIDIYKFIETNGYPIVIKPFDGSGSVGVEIIYSVEDLYDYLSKGLNSNLEVEQFIEGDMYHIDGIVLSGELEFCWPSKYINGCLAHQDSKFNGSFLLGQDNPLTGRLIQFIKDVIKALPTPSNTSFHAEVFHTLDDKLVFCEIASRTGGGFIRETIIQAFDLDLTKTSIQAQCGIISELNMKATPNIYSGFLLMPSQKGELINIPDSCNASWVTKYEIDAKPGDFFDGSSSSVDTIAKFLIIGSSESEVHSRINQLALWFEKNTLWE</sequence>
<evidence type="ECO:0000256" key="2">
    <source>
        <dbReference type="ARBA" id="ARBA00022741"/>
    </source>
</evidence>
<organism evidence="6 7">
    <name type="scientific">Paenibacillus polysaccharolyticus</name>
    <dbReference type="NCBI Taxonomy" id="582692"/>
    <lineage>
        <taxon>Bacteria</taxon>
        <taxon>Bacillati</taxon>
        <taxon>Bacillota</taxon>
        <taxon>Bacilli</taxon>
        <taxon>Bacillales</taxon>
        <taxon>Paenibacillaceae</taxon>
        <taxon>Paenibacillus</taxon>
    </lineage>
</organism>
<protein>
    <submittedName>
        <fullName evidence="6">ATP-grasp domain-containing protein</fullName>
    </submittedName>
</protein>
<evidence type="ECO:0000313" key="7">
    <source>
        <dbReference type="Proteomes" id="UP000198538"/>
    </source>
</evidence>
<evidence type="ECO:0000259" key="5">
    <source>
        <dbReference type="PROSITE" id="PS50975"/>
    </source>
</evidence>
<evidence type="ECO:0000256" key="4">
    <source>
        <dbReference type="PROSITE-ProRule" id="PRU00409"/>
    </source>
</evidence>
<name>A0A1G5E301_9BACL</name>
<dbReference type="EMBL" id="FMVM01000003">
    <property type="protein sequence ID" value="SCY21235.1"/>
    <property type="molecule type" value="Genomic_DNA"/>
</dbReference>
<dbReference type="RefSeq" id="WP_090916789.1">
    <property type="nucleotide sequence ID" value="NZ_FMVM01000003.1"/>
</dbReference>
<dbReference type="Gene3D" id="3.30.1490.20">
    <property type="entry name" value="ATP-grasp fold, A domain"/>
    <property type="match status" value="1"/>
</dbReference>
<keyword evidence="3 4" id="KW-0067">ATP-binding</keyword>